<feature type="region of interest" description="Disordered" evidence="1">
    <location>
        <begin position="259"/>
        <end position="280"/>
    </location>
</feature>
<reference evidence="4" key="1">
    <citation type="submission" date="2025-08" db="UniProtKB">
        <authorList>
            <consortium name="RefSeq"/>
        </authorList>
    </citation>
    <scope>IDENTIFICATION</scope>
    <source>
        <strain evidence="4">15085-1641.00</strain>
        <tissue evidence="4">Whole body</tissue>
    </source>
</reference>
<dbReference type="AlphaFoldDB" id="A0A6J2SUY0"/>
<evidence type="ECO:0000256" key="2">
    <source>
        <dbReference type="SAM" id="SignalP"/>
    </source>
</evidence>
<keyword evidence="3" id="KW-1185">Reference proteome</keyword>
<evidence type="ECO:0000256" key="1">
    <source>
        <dbReference type="SAM" id="MobiDB-lite"/>
    </source>
</evidence>
<feature type="signal peptide" evidence="2">
    <location>
        <begin position="1"/>
        <end position="21"/>
    </location>
</feature>
<dbReference type="OrthoDB" id="7250310at2759"/>
<evidence type="ECO:0000313" key="4">
    <source>
        <dbReference type="RefSeq" id="XP_030081623.1"/>
    </source>
</evidence>
<organism evidence="3 4">
    <name type="scientific">Drosophila hydei</name>
    <name type="common">Fruit fly</name>
    <dbReference type="NCBI Taxonomy" id="7224"/>
    <lineage>
        <taxon>Eukaryota</taxon>
        <taxon>Metazoa</taxon>
        <taxon>Ecdysozoa</taxon>
        <taxon>Arthropoda</taxon>
        <taxon>Hexapoda</taxon>
        <taxon>Insecta</taxon>
        <taxon>Pterygota</taxon>
        <taxon>Neoptera</taxon>
        <taxon>Endopterygota</taxon>
        <taxon>Diptera</taxon>
        <taxon>Brachycera</taxon>
        <taxon>Muscomorpha</taxon>
        <taxon>Ephydroidea</taxon>
        <taxon>Drosophilidae</taxon>
        <taxon>Drosophila</taxon>
    </lineage>
</organism>
<dbReference type="KEGG" id="dhe:111598621"/>
<protein>
    <submittedName>
        <fullName evidence="4">Protein transport protein SEC31</fullName>
    </submittedName>
</protein>
<feature type="compositionally biased region" description="Low complexity" evidence="1">
    <location>
        <begin position="259"/>
        <end position="268"/>
    </location>
</feature>
<evidence type="ECO:0000313" key="3">
    <source>
        <dbReference type="Proteomes" id="UP000504633"/>
    </source>
</evidence>
<accession>A0A6J2SUY0</accession>
<gene>
    <name evidence="4" type="primary">LOC111598621</name>
</gene>
<name>A0A6J2SUY0_DROHY</name>
<keyword evidence="2" id="KW-0732">Signal</keyword>
<feature type="chain" id="PRO_5027103462" evidence="2">
    <location>
        <begin position="22"/>
        <end position="526"/>
    </location>
</feature>
<sequence>MFVYQVLFLPWLLLAFDLGSAQCPSSVAASAPCLPHCVLYNGACVQPTSPCGVVAPCPTVPVQTLPCPNLPTAPAQSLPCPIQPVAPCPTVPVQTLACPNLPTAPAQSLPCPIQPVAPCPTVPVQTLPCPNLPTAPAQSLPCPIQPVAPCPTVPVQTLPCPNLPTAPAQSLPCPIQPVAPCPTVPVQTLPCPNLPTAPAQSLPCPIQPVAPSPAVPVQTLPCPVAPYPTVPPQTLPCPSPPPPIFYPTVQPHTTTTTITTTTTTTTRRPTTEPPPAPLRKCPKGTVLIKDECHLIYCGRGVYDSNNCVEPRCPKGTYWSGQKCVYPQPVEIGPIHIERTIIQESKQPHDLVLNNLQHLTVNASLTLPTDYRDYVEESEEEVIDPPISQPSPKCCTVIAPRTCRRPSESNRWQCFNPKQHVCDDFCSAPKMALRPSGISSWYDSNVRMLTIPPNWNSECQTHGNCPPTSDRYDCSGCASGRMASCSSYCYNYRCHSPKCAYYDQKEFCDSPQFAGSVGCRPEYGWRR</sequence>
<dbReference type="Proteomes" id="UP000504633">
    <property type="component" value="Unplaced"/>
</dbReference>
<dbReference type="GeneID" id="111598621"/>
<dbReference type="OMA" id="CPNTPQY"/>
<proteinExistence type="predicted"/>
<dbReference type="RefSeq" id="XP_030081623.1">
    <property type="nucleotide sequence ID" value="XM_030225763.1"/>
</dbReference>